<name>A0ABM9VHE5_9HYPH</name>
<keyword evidence="2" id="KW-1185">Reference proteome</keyword>
<gene>
    <name evidence="1" type="ORF">AGR13a_Cc340086</name>
</gene>
<organism evidence="1 2">
    <name type="scientific">Agrobacterium genomosp. 13 str. CFBP 6927</name>
    <dbReference type="NCBI Taxonomy" id="1183428"/>
    <lineage>
        <taxon>Bacteria</taxon>
        <taxon>Pseudomonadati</taxon>
        <taxon>Pseudomonadota</taxon>
        <taxon>Alphaproteobacteria</taxon>
        <taxon>Hyphomicrobiales</taxon>
        <taxon>Rhizobiaceae</taxon>
        <taxon>Rhizobium/Agrobacterium group</taxon>
        <taxon>Agrobacterium</taxon>
        <taxon>Agrobacterium tumefaciens complex</taxon>
    </lineage>
</organism>
<dbReference type="Proteomes" id="UP000191812">
    <property type="component" value="Unassembled WGS sequence"/>
</dbReference>
<proteinExistence type="predicted"/>
<dbReference type="EMBL" id="FBWH01000028">
    <property type="protein sequence ID" value="CUX39401.1"/>
    <property type="molecule type" value="Genomic_DNA"/>
</dbReference>
<sequence length="188" mass="20504">MAAFSLIYCESLFRFVGGIGVELTVFFRANLAEQVKLSFEEVDMAFLVNQQSFKKLHGDVVSGLGTDITGFLVGGPCVVFAGEIRFQHFLDVLADAQRRQGLKVGMAFEEDNTIDDLVGVLHLFDGFCTLLLCKLGVAPVVQKPVVKPILVYCTEFEKKGLVKPLDDFFVAFQCPLSCSLHGIASGGT</sequence>
<accession>A0ABM9VHE5</accession>
<evidence type="ECO:0000313" key="1">
    <source>
        <dbReference type="EMBL" id="CUX39401.1"/>
    </source>
</evidence>
<evidence type="ECO:0000313" key="2">
    <source>
        <dbReference type="Proteomes" id="UP000191812"/>
    </source>
</evidence>
<comment type="caution">
    <text evidence="1">The sequence shown here is derived from an EMBL/GenBank/DDBJ whole genome shotgun (WGS) entry which is preliminary data.</text>
</comment>
<reference evidence="1 2" key="1">
    <citation type="submission" date="2016-01" db="EMBL/GenBank/DDBJ databases">
        <authorList>
            <person name="Regsiter A."/>
            <person name="william w."/>
        </authorList>
    </citation>
    <scope>NUCLEOTIDE SEQUENCE [LARGE SCALE GENOMIC DNA]</scope>
    <source>
        <strain evidence="1 2">CFBP 6927</strain>
    </source>
</reference>
<protein>
    <submittedName>
        <fullName evidence="1">Uncharacterized protein</fullName>
    </submittedName>
</protein>